<keyword evidence="1" id="KW-1133">Transmembrane helix</keyword>
<proteinExistence type="predicted"/>
<dbReference type="AlphaFoldDB" id="A0A0K0FPU7"/>
<reference evidence="2" key="1">
    <citation type="submission" date="2014-07" db="EMBL/GenBank/DDBJ databases">
        <authorList>
            <person name="Martin A.A"/>
            <person name="De Silva N."/>
        </authorList>
    </citation>
    <scope>NUCLEOTIDE SEQUENCE</scope>
</reference>
<keyword evidence="1" id="KW-0812">Transmembrane</keyword>
<organism evidence="2 3">
    <name type="scientific">Strongyloides venezuelensis</name>
    <name type="common">Threadworm</name>
    <dbReference type="NCBI Taxonomy" id="75913"/>
    <lineage>
        <taxon>Eukaryota</taxon>
        <taxon>Metazoa</taxon>
        <taxon>Ecdysozoa</taxon>
        <taxon>Nematoda</taxon>
        <taxon>Chromadorea</taxon>
        <taxon>Rhabditida</taxon>
        <taxon>Tylenchina</taxon>
        <taxon>Panagrolaimomorpha</taxon>
        <taxon>Strongyloidoidea</taxon>
        <taxon>Strongyloididae</taxon>
        <taxon>Strongyloides</taxon>
    </lineage>
</organism>
<name>A0A0K0FPU7_STRVS</name>
<feature type="transmembrane region" description="Helical" evidence="1">
    <location>
        <begin position="34"/>
        <end position="52"/>
    </location>
</feature>
<keyword evidence="1" id="KW-0472">Membrane</keyword>
<sequence length="131" mass="15100">MLGLNQRPSVYKTDATTTEPMWLGMRNSQFLTELIYTLILLLAQNISQVVLLMKTKNGRENFMNKKVKSKNLVIIGQMVAFFMQTFVKLSKISKLSKKNAPCEARTHDLQIMRLTRCRLRQRGCGKTILAY</sequence>
<reference evidence="3" key="2">
    <citation type="submission" date="2015-08" db="UniProtKB">
        <authorList>
            <consortium name="WormBaseParasite"/>
        </authorList>
    </citation>
    <scope>IDENTIFICATION</scope>
</reference>
<accession>A0A0K0FPU7</accession>
<evidence type="ECO:0000313" key="3">
    <source>
        <dbReference type="WBParaSite" id="SVE_1124300.1"/>
    </source>
</evidence>
<evidence type="ECO:0000313" key="2">
    <source>
        <dbReference type="Proteomes" id="UP000035680"/>
    </source>
</evidence>
<feature type="transmembrane region" description="Helical" evidence="1">
    <location>
        <begin position="72"/>
        <end position="89"/>
    </location>
</feature>
<protein>
    <submittedName>
        <fullName evidence="3">Transmembrane protein</fullName>
    </submittedName>
</protein>
<keyword evidence="2" id="KW-1185">Reference proteome</keyword>
<dbReference type="Proteomes" id="UP000035680">
    <property type="component" value="Unassembled WGS sequence"/>
</dbReference>
<dbReference type="WBParaSite" id="SVE_1124300.1">
    <property type="protein sequence ID" value="SVE_1124300.1"/>
    <property type="gene ID" value="SVE_1124300"/>
</dbReference>
<evidence type="ECO:0000256" key="1">
    <source>
        <dbReference type="SAM" id="Phobius"/>
    </source>
</evidence>